<dbReference type="EMBL" id="MH598806">
    <property type="protein sequence ID" value="AXH71370.1"/>
    <property type="molecule type" value="Genomic_DNA"/>
</dbReference>
<gene>
    <name evidence="1" type="ORF">P119_gp21</name>
</gene>
<evidence type="ECO:0000313" key="1">
    <source>
        <dbReference type="EMBL" id="AXH71370.1"/>
    </source>
</evidence>
<organism evidence="1 2">
    <name type="scientific">Pelagibacter phage HTVC119P</name>
    <dbReference type="NCBI Taxonomy" id="2283020"/>
    <lineage>
        <taxon>Viruses</taxon>
        <taxon>Duplodnaviria</taxon>
        <taxon>Heunggongvirae</taxon>
        <taxon>Uroviricota</taxon>
        <taxon>Caudoviricetes</taxon>
        <taxon>Autographivirales</taxon>
        <taxon>Votkovvirus</taxon>
    </lineage>
</organism>
<keyword evidence="1" id="KW-0378">Hydrolase</keyword>
<protein>
    <submittedName>
        <fullName evidence="1">Exonuclease</fullName>
    </submittedName>
</protein>
<evidence type="ECO:0000313" key="2">
    <source>
        <dbReference type="Proteomes" id="UP000317351"/>
    </source>
</evidence>
<proteinExistence type="predicted"/>
<name>A0AC59HC77_9CAUD</name>
<dbReference type="Proteomes" id="UP000317351">
    <property type="component" value="Segment"/>
</dbReference>
<keyword evidence="1" id="KW-0269">Exonuclease</keyword>
<accession>A0AC59HC77</accession>
<reference evidence="1 2" key="1">
    <citation type="journal article" date="2019" name="Environ. Microbiol.">
        <title>Pelagiphages in the Podoviridae family integrate into host genomes.</title>
        <authorList>
            <person name="Zhao Y."/>
            <person name="Qin F."/>
            <person name="Zhang R."/>
            <person name="Giovannoni S.J."/>
            <person name="Zhang Z."/>
            <person name="Sun J."/>
            <person name="Du S."/>
            <person name="Rensing C."/>
        </authorList>
    </citation>
    <scope>NUCLEOTIDE SEQUENCE [LARGE SCALE GENOMIC DNA]</scope>
</reference>
<keyword evidence="1" id="KW-0540">Nuclease</keyword>
<sequence>MKNVLLIDGDILAYTIASNSEKAINWGDDFWTLHTDFKECKDKVKDYLKNVTDNFSAKKVYIFLSDTNNFRKQIYPAYKLNRTNKRKPTCLPEIRRHLFEEYEAISEPRLEADDLMGIFATDPDIKGNKIIVSIDKDLKTIPGNISVDLETVEKITKKKAKYNHALQTLCGDNVDNFPGVPGIGPVKAAAILNTKDLWSAIEAAFVKAKLTKEDALLQARLAYILQHGDYNFKSKKIRMWRPNA</sequence>